<sequence>MGKRSVPRTGTSKSTRPTAGGGRERKKAAALTDREVCGKCGEVHRGCKAHTKHGPNTGKACGAQVRLGASLCPKHGGNHPAHKQAAKDRLLAMVNPALAELHRIMTNKQTSDTDKLRAIQMVLDRTGFKPGVQIDVAVTAFQEVADAALVEIGEDRSLPSSERPALDAPTFEDAEQLAYSAQEAIDNERHDADTRTYLAGRIYPDENTVRGEVMSILPDPMRRPKRPTEFGGAEAPPTDRAPTDPPR</sequence>
<keyword evidence="3" id="KW-1185">Reference proteome</keyword>
<dbReference type="RefSeq" id="WP_194696493.1">
    <property type="nucleotide sequence ID" value="NZ_JADKPO010000013.1"/>
</dbReference>
<reference evidence="2" key="1">
    <citation type="submission" date="2020-11" db="EMBL/GenBank/DDBJ databases">
        <title>Nocardioides cynanchi sp. nov., isolated from soil of rhizosphere of Cynanchum wilfordii.</title>
        <authorList>
            <person name="Lee J.-S."/>
            <person name="Suh M.K."/>
            <person name="Kim J.-S."/>
        </authorList>
    </citation>
    <scope>NUCLEOTIDE SEQUENCE</scope>
    <source>
        <strain evidence="2">KCTC 19276</strain>
    </source>
</reference>
<feature type="compositionally biased region" description="Polar residues" evidence="1">
    <location>
        <begin position="8"/>
        <end position="17"/>
    </location>
</feature>
<accession>A0A930VNY4</accession>
<gene>
    <name evidence="2" type="ORF">ISU10_11225</name>
</gene>
<evidence type="ECO:0000313" key="3">
    <source>
        <dbReference type="Proteomes" id="UP000660668"/>
    </source>
</evidence>
<protein>
    <submittedName>
        <fullName evidence="2">Uncharacterized protein</fullName>
    </submittedName>
</protein>
<name>A0A930VNY4_9ACTN</name>
<dbReference type="Proteomes" id="UP000660668">
    <property type="component" value="Unassembled WGS sequence"/>
</dbReference>
<organism evidence="2 3">
    <name type="scientific">Nocardioides agariphilus</name>
    <dbReference type="NCBI Taxonomy" id="433664"/>
    <lineage>
        <taxon>Bacteria</taxon>
        <taxon>Bacillati</taxon>
        <taxon>Actinomycetota</taxon>
        <taxon>Actinomycetes</taxon>
        <taxon>Propionibacteriales</taxon>
        <taxon>Nocardioidaceae</taxon>
        <taxon>Nocardioides</taxon>
    </lineage>
</organism>
<feature type="region of interest" description="Disordered" evidence="1">
    <location>
        <begin position="216"/>
        <end position="247"/>
    </location>
</feature>
<comment type="caution">
    <text evidence="2">The sequence shown here is derived from an EMBL/GenBank/DDBJ whole genome shotgun (WGS) entry which is preliminary data.</text>
</comment>
<feature type="region of interest" description="Disordered" evidence="1">
    <location>
        <begin position="1"/>
        <end position="30"/>
    </location>
</feature>
<dbReference type="AlphaFoldDB" id="A0A930VNY4"/>
<evidence type="ECO:0000313" key="2">
    <source>
        <dbReference type="EMBL" id="MBF4768338.1"/>
    </source>
</evidence>
<proteinExistence type="predicted"/>
<evidence type="ECO:0000256" key="1">
    <source>
        <dbReference type="SAM" id="MobiDB-lite"/>
    </source>
</evidence>
<dbReference type="EMBL" id="JADKPO010000013">
    <property type="protein sequence ID" value="MBF4768338.1"/>
    <property type="molecule type" value="Genomic_DNA"/>
</dbReference>